<evidence type="ECO:0000256" key="2">
    <source>
        <dbReference type="ARBA" id="ARBA00022676"/>
    </source>
</evidence>
<comment type="similarity">
    <text evidence="1">Belongs to the UDP-glycosyltransferase family.</text>
</comment>
<keyword evidence="4" id="KW-1133">Transmembrane helix</keyword>
<reference evidence="5" key="1">
    <citation type="submission" date="2021-02" db="EMBL/GenBank/DDBJ databases">
        <authorList>
            <person name="Nowell W R."/>
        </authorList>
    </citation>
    <scope>NUCLEOTIDE SEQUENCE</scope>
</reference>
<keyword evidence="2" id="KW-0328">Glycosyltransferase</keyword>
<evidence type="ECO:0000256" key="3">
    <source>
        <dbReference type="ARBA" id="ARBA00022679"/>
    </source>
</evidence>
<dbReference type="EMBL" id="CAJNYV010001515">
    <property type="protein sequence ID" value="CAF3425813.1"/>
    <property type="molecule type" value="Genomic_DNA"/>
</dbReference>
<dbReference type="GO" id="GO:0008194">
    <property type="term" value="F:UDP-glycosyltransferase activity"/>
    <property type="evidence" value="ECO:0007669"/>
    <property type="project" value="InterPro"/>
</dbReference>
<dbReference type="Gene3D" id="3.40.50.2000">
    <property type="entry name" value="Glycogen Phosphorylase B"/>
    <property type="match status" value="1"/>
</dbReference>
<dbReference type="EMBL" id="CAJOBS010000648">
    <property type="protein sequence ID" value="CAF4617808.1"/>
    <property type="molecule type" value="Genomic_DNA"/>
</dbReference>
<dbReference type="InterPro" id="IPR050271">
    <property type="entry name" value="UDP-glycosyltransferase"/>
</dbReference>
<gene>
    <name evidence="5" type="ORF">KIK155_LOCUS10378</name>
    <name evidence="6" type="ORF">TOA249_LOCUS11746</name>
</gene>
<keyword evidence="3" id="KW-0808">Transferase</keyword>
<dbReference type="PANTHER" id="PTHR48043">
    <property type="entry name" value="EG:EG0003.4 PROTEIN-RELATED"/>
    <property type="match status" value="1"/>
</dbReference>
<organism evidence="5 7">
    <name type="scientific">Rotaria socialis</name>
    <dbReference type="NCBI Taxonomy" id="392032"/>
    <lineage>
        <taxon>Eukaryota</taxon>
        <taxon>Metazoa</taxon>
        <taxon>Spiralia</taxon>
        <taxon>Gnathifera</taxon>
        <taxon>Rotifera</taxon>
        <taxon>Eurotatoria</taxon>
        <taxon>Bdelloidea</taxon>
        <taxon>Philodinida</taxon>
        <taxon>Philodinidae</taxon>
        <taxon>Rotaria</taxon>
    </lineage>
</organism>
<dbReference type="Proteomes" id="UP000663838">
    <property type="component" value="Unassembled WGS sequence"/>
</dbReference>
<evidence type="ECO:0000256" key="1">
    <source>
        <dbReference type="ARBA" id="ARBA00009995"/>
    </source>
</evidence>
<accession>A0A818C8S5</accession>
<dbReference type="Pfam" id="PF00201">
    <property type="entry name" value="UDPGT"/>
    <property type="match status" value="1"/>
</dbReference>
<proteinExistence type="inferred from homology"/>
<comment type="caution">
    <text evidence="5">The sequence shown here is derived from an EMBL/GenBank/DDBJ whole genome shotgun (WGS) entry which is preliminary data.</text>
</comment>
<dbReference type="PANTHER" id="PTHR48043:SF145">
    <property type="entry name" value="FI06409P-RELATED"/>
    <property type="match status" value="1"/>
</dbReference>
<sequence length="203" mass="23430">MKNDEYQRILSDEQRFRVESSFVPQKWILQQNSVNLFISHCGMGSVGEGLYFQKLILCLPMCTDQFVNAMAIDHSGVGASLFIPPTLWPSLLRPDGFHHYTFLASAVTSKLFTIWENATYVKVARMMSLEMKHAGGVKRGVKEIEFFVNVHGDLHRYMPFSNTLAFYQRYMLDLVLVYIVLPIAIIFYLALKFCWSNIKNKID</sequence>
<evidence type="ECO:0000256" key="4">
    <source>
        <dbReference type="SAM" id="Phobius"/>
    </source>
</evidence>
<dbReference type="SUPFAM" id="SSF53756">
    <property type="entry name" value="UDP-Glycosyltransferase/glycogen phosphorylase"/>
    <property type="match status" value="1"/>
</dbReference>
<name>A0A818C8S5_9BILA</name>
<protein>
    <submittedName>
        <fullName evidence="5">Uncharacterized protein</fullName>
    </submittedName>
</protein>
<dbReference type="Proteomes" id="UP000663865">
    <property type="component" value="Unassembled WGS sequence"/>
</dbReference>
<feature type="transmembrane region" description="Helical" evidence="4">
    <location>
        <begin position="170"/>
        <end position="191"/>
    </location>
</feature>
<evidence type="ECO:0000313" key="5">
    <source>
        <dbReference type="EMBL" id="CAF3425813.1"/>
    </source>
</evidence>
<evidence type="ECO:0000313" key="7">
    <source>
        <dbReference type="Proteomes" id="UP000663865"/>
    </source>
</evidence>
<keyword evidence="4" id="KW-0472">Membrane</keyword>
<evidence type="ECO:0000313" key="6">
    <source>
        <dbReference type="EMBL" id="CAF4617808.1"/>
    </source>
</evidence>
<dbReference type="InterPro" id="IPR002213">
    <property type="entry name" value="UDP_glucos_trans"/>
</dbReference>
<keyword evidence="4" id="KW-0812">Transmembrane</keyword>
<dbReference type="AlphaFoldDB" id="A0A818C8S5"/>